<keyword evidence="3" id="KW-1185">Reference proteome</keyword>
<proteinExistence type="predicted"/>
<evidence type="ECO:0000256" key="1">
    <source>
        <dbReference type="SAM" id="Phobius"/>
    </source>
</evidence>
<keyword evidence="1" id="KW-0472">Membrane</keyword>
<name>A0A0U2ZMS0_9ALTE</name>
<organism evidence="2 3">
    <name type="scientific">Lacimicrobium alkaliphilum</name>
    <dbReference type="NCBI Taxonomy" id="1526571"/>
    <lineage>
        <taxon>Bacteria</taxon>
        <taxon>Pseudomonadati</taxon>
        <taxon>Pseudomonadota</taxon>
        <taxon>Gammaproteobacteria</taxon>
        <taxon>Alteromonadales</taxon>
        <taxon>Alteromonadaceae</taxon>
        <taxon>Lacimicrobium</taxon>
    </lineage>
</organism>
<dbReference type="AlphaFoldDB" id="A0A0U2ZMS0"/>
<reference evidence="2 3" key="1">
    <citation type="submission" date="2015-12" db="EMBL/GenBank/DDBJ databases">
        <title>Complete genome of Lacimicrobium alkaliphilum KCTC 32984.</title>
        <authorList>
            <person name="Kim S.-G."/>
            <person name="Lee Y.-J."/>
        </authorList>
    </citation>
    <scope>NUCLEOTIDE SEQUENCE [LARGE SCALE GENOMIC DNA]</scope>
    <source>
        <strain evidence="2 3">YelD216</strain>
    </source>
</reference>
<keyword evidence="1" id="KW-1133">Transmembrane helix</keyword>
<evidence type="ECO:0000313" key="2">
    <source>
        <dbReference type="EMBL" id="ALS99596.1"/>
    </source>
</evidence>
<dbReference type="Proteomes" id="UP000068447">
    <property type="component" value="Chromosome"/>
</dbReference>
<feature type="transmembrane region" description="Helical" evidence="1">
    <location>
        <begin position="46"/>
        <end position="74"/>
    </location>
</feature>
<protein>
    <submittedName>
        <fullName evidence="2">Uncharacterized protein</fullName>
    </submittedName>
</protein>
<dbReference type="RefSeq" id="WP_062482245.1">
    <property type="nucleotide sequence ID" value="NZ_CP013650.1"/>
</dbReference>
<dbReference type="OrthoDB" id="6101333at2"/>
<dbReference type="KEGG" id="lal:AT746_15905"/>
<gene>
    <name evidence="2" type="ORF">AT746_15905</name>
</gene>
<accession>A0A0U2ZMS0</accession>
<dbReference type="EMBL" id="CP013650">
    <property type="protein sequence ID" value="ALS99596.1"/>
    <property type="molecule type" value="Genomic_DNA"/>
</dbReference>
<sequence length="223" mass="25921">MAKGTAPFVMLGLIELPIIALSLSAEGRCRDCDWHFALRQPWQYRGAFLVPWLLHWLSKNLGLLLLLLAGFWYWQVQASDEQRVQRMLAQPKVDDFYFADMRELKTDTDLKYPFTSLRVIEVDGEQLLLRVGNIYHNQQVSPWRHFKADAAMQRSFYSRYTLSLTAETLRKLSEQGTIYAMRRPENISSDGWIVLPGSEPGTESPQLRPFVRKAGYHIDYHPD</sequence>
<keyword evidence="1" id="KW-0812">Transmembrane</keyword>
<evidence type="ECO:0000313" key="3">
    <source>
        <dbReference type="Proteomes" id="UP000068447"/>
    </source>
</evidence>